<dbReference type="OrthoDB" id="9846325at2"/>
<protein>
    <recommendedName>
        <fullName evidence="4">DUF4251 domain-containing protein</fullName>
    </recommendedName>
</protein>
<name>A0A363NUP2_9SPHI</name>
<keyword evidence="1" id="KW-0732">Signal</keyword>
<organism evidence="2 3">
    <name type="scientific">Sphingobacterium athyrii</name>
    <dbReference type="NCBI Taxonomy" id="2152717"/>
    <lineage>
        <taxon>Bacteria</taxon>
        <taxon>Pseudomonadati</taxon>
        <taxon>Bacteroidota</taxon>
        <taxon>Sphingobacteriia</taxon>
        <taxon>Sphingobacteriales</taxon>
        <taxon>Sphingobacteriaceae</taxon>
        <taxon>Sphingobacterium</taxon>
    </lineage>
</organism>
<dbReference type="RefSeq" id="WP_146191068.1">
    <property type="nucleotide sequence ID" value="NZ_QCXX01000003.1"/>
</dbReference>
<feature type="chain" id="PRO_5017009518" description="DUF4251 domain-containing protein" evidence="1">
    <location>
        <begin position="19"/>
        <end position="191"/>
    </location>
</feature>
<dbReference type="EMBL" id="QCXX01000003">
    <property type="protein sequence ID" value="PUV24536.1"/>
    <property type="molecule type" value="Genomic_DNA"/>
</dbReference>
<evidence type="ECO:0000313" key="3">
    <source>
        <dbReference type="Proteomes" id="UP000250831"/>
    </source>
</evidence>
<sequence>MKNLLIILSLFVAYSVNAQSVFKSMAYKSLPVDNSKPITFNNTAEPSLEEKLKAEMYKRKTYELYEKKLENDRMALEIQKQKNLQATGNNVYTIESFKTIQRSNGEFISSSFSQGSTLEIINDQYLKIEIPKLSIKELFILESQGEVDGMTVYTLNGNNNYLVYISADNSHMTLGLVLEKLKHDYILSVKY</sequence>
<reference evidence="2 3" key="1">
    <citation type="submission" date="2018-04" db="EMBL/GenBank/DDBJ databases">
        <title>Sphingobacterium sp. M46 Genome.</title>
        <authorList>
            <person name="Cheng J."/>
            <person name="Li Y."/>
        </authorList>
    </citation>
    <scope>NUCLEOTIDE SEQUENCE [LARGE SCALE GENOMIC DNA]</scope>
    <source>
        <strain evidence="2 3">M46</strain>
    </source>
</reference>
<accession>A0A363NUP2</accession>
<comment type="caution">
    <text evidence="2">The sequence shown here is derived from an EMBL/GenBank/DDBJ whole genome shotgun (WGS) entry which is preliminary data.</text>
</comment>
<evidence type="ECO:0000256" key="1">
    <source>
        <dbReference type="SAM" id="SignalP"/>
    </source>
</evidence>
<evidence type="ECO:0000313" key="2">
    <source>
        <dbReference type="EMBL" id="PUV24536.1"/>
    </source>
</evidence>
<proteinExistence type="predicted"/>
<dbReference type="Proteomes" id="UP000250831">
    <property type="component" value="Unassembled WGS sequence"/>
</dbReference>
<dbReference type="AlphaFoldDB" id="A0A363NUP2"/>
<feature type="signal peptide" evidence="1">
    <location>
        <begin position="1"/>
        <end position="18"/>
    </location>
</feature>
<keyword evidence="3" id="KW-1185">Reference proteome</keyword>
<evidence type="ECO:0008006" key="4">
    <source>
        <dbReference type="Google" id="ProtNLM"/>
    </source>
</evidence>
<gene>
    <name evidence="2" type="ORF">DCO56_14435</name>
</gene>